<evidence type="ECO:0000256" key="2">
    <source>
        <dbReference type="SAM" id="SignalP"/>
    </source>
</evidence>
<sequence length="891" mass="101891">MVYLLTAWLTLYAGLSQADANIVLKAIQLILTTTLKLVNQALRYAGFPVEKASSLLLPLPIDIRTVYSRNEMDPDLNRIFLCPTCFSQYKLDAQVEVCSFKHSPRARNACNTKLWTYRLVQGQLKRIPKCIYTTTSLRSWLKGMLQRPTIDQSLKDSFEKAQNFHPTPGATMRDISESPFWESIRGYRQSEYHLVFASYIDWFNPLGNKAAGKSKSCGALVLYCLNLPWEIRFLQENVFIVCLIPLPHEADVWSLGHLLPHYVNSLLEFDIPGQRLPTYSSPKGVMVAARVYPNIADLLASKKYIGFGSLKSFYFCTFCTSHRDNLDNLDYQSWTPRSGVMVRQQALNWKNATTLAKKEELHKTNGVQYSPTLELPYFDPIAHTVIGVMHNRLEGDLQHHLRVFWGIGRPDKRTKTGAEEMAEMQEKDLDLEASQAASASTSIENQEDREKTPTGMNAPIGSLASLVIQVQDWNLIDMNMEDDLDYIPKSSEVFDFTKEQMQQIRSGLCNIGLPTSVARPPVNLGEKEHGKLKAQEELTLFSGMFPLILPEIWSRRKENEEADNTLHLACFCHLVAATNISMAYQTSDTAADKYMEHYVQYRNIAQSLYACWDPVPNHHFGMHIGSLLKFWGPLAALSEFPGERLNGSLANIQTNNHYSEMELTMIRQFGRKAQLTASIQDSRFKPSNANTLQDHPTSELLQILVAEFFLHKKELAIIHYNALLNYLHASGRDYHAADVDYYRNNLNLLILPRRIHFAKQIRVNRFKYSIQSKKEENSHIQFYMPGGQGTIQTGCIQQIWQLPLEYKMQTFLLIKEHLPLNVFDQIKNPYAQEPCSFLQSNLVQERLADYTLIIEPAHLICPLITYKRSAGLYGIDCNMLAINWSLNRGRY</sequence>
<dbReference type="Proteomes" id="UP001142393">
    <property type="component" value="Unassembled WGS sequence"/>
</dbReference>
<reference evidence="3 4" key="1">
    <citation type="journal article" date="2023" name="Proc. Natl. Acad. Sci. U.S.A.">
        <title>A global phylogenomic analysis of the shiitake genus Lentinula.</title>
        <authorList>
            <person name="Sierra-Patev S."/>
            <person name="Min B."/>
            <person name="Naranjo-Ortiz M."/>
            <person name="Looney B."/>
            <person name="Konkel Z."/>
            <person name="Slot J.C."/>
            <person name="Sakamoto Y."/>
            <person name="Steenwyk J.L."/>
            <person name="Rokas A."/>
            <person name="Carro J."/>
            <person name="Camarero S."/>
            <person name="Ferreira P."/>
            <person name="Molpeceres G."/>
            <person name="Ruiz-Duenas F.J."/>
            <person name="Serrano A."/>
            <person name="Henrissat B."/>
            <person name="Drula E."/>
            <person name="Hughes K.W."/>
            <person name="Mata J.L."/>
            <person name="Ishikawa N.K."/>
            <person name="Vargas-Isla R."/>
            <person name="Ushijima S."/>
            <person name="Smith C.A."/>
            <person name="Donoghue J."/>
            <person name="Ahrendt S."/>
            <person name="Andreopoulos W."/>
            <person name="He G."/>
            <person name="LaButti K."/>
            <person name="Lipzen A."/>
            <person name="Ng V."/>
            <person name="Riley R."/>
            <person name="Sandor L."/>
            <person name="Barry K."/>
            <person name="Martinez A.T."/>
            <person name="Xiao Y."/>
            <person name="Gibbons J.G."/>
            <person name="Terashima K."/>
            <person name="Grigoriev I.V."/>
            <person name="Hibbett D."/>
        </authorList>
    </citation>
    <scope>NUCLEOTIDE SEQUENCE [LARGE SCALE GENOMIC DNA]</scope>
    <source>
        <strain evidence="3 4">TFB7810</strain>
    </source>
</reference>
<dbReference type="AlphaFoldDB" id="A0A9W8U334"/>
<organism evidence="3 4">
    <name type="scientific">Lentinula detonsa</name>
    <dbReference type="NCBI Taxonomy" id="2804962"/>
    <lineage>
        <taxon>Eukaryota</taxon>
        <taxon>Fungi</taxon>
        <taxon>Dikarya</taxon>
        <taxon>Basidiomycota</taxon>
        <taxon>Agaricomycotina</taxon>
        <taxon>Agaricomycetes</taxon>
        <taxon>Agaricomycetidae</taxon>
        <taxon>Agaricales</taxon>
        <taxon>Marasmiineae</taxon>
        <taxon>Omphalotaceae</taxon>
        <taxon>Lentinula</taxon>
    </lineage>
</organism>
<gene>
    <name evidence="3" type="ORF">DFH05DRAFT_1386156</name>
</gene>
<name>A0A9W8U334_9AGAR</name>
<proteinExistence type="predicted"/>
<feature type="compositionally biased region" description="Polar residues" evidence="1">
    <location>
        <begin position="435"/>
        <end position="444"/>
    </location>
</feature>
<comment type="caution">
    <text evidence="3">The sequence shown here is derived from an EMBL/GenBank/DDBJ whole genome shotgun (WGS) entry which is preliminary data.</text>
</comment>
<feature type="compositionally biased region" description="Basic and acidic residues" evidence="1">
    <location>
        <begin position="415"/>
        <end position="430"/>
    </location>
</feature>
<evidence type="ECO:0000313" key="4">
    <source>
        <dbReference type="Proteomes" id="UP001142393"/>
    </source>
</evidence>
<feature type="signal peptide" evidence="2">
    <location>
        <begin position="1"/>
        <end position="20"/>
    </location>
</feature>
<protein>
    <recommendedName>
        <fullName evidence="5">Transposase domain-containing protein</fullName>
    </recommendedName>
</protein>
<dbReference type="PANTHER" id="PTHR46579:SF1">
    <property type="entry name" value="F5_8 TYPE C DOMAIN-CONTAINING PROTEIN"/>
    <property type="match status" value="1"/>
</dbReference>
<evidence type="ECO:0008006" key="5">
    <source>
        <dbReference type="Google" id="ProtNLM"/>
    </source>
</evidence>
<keyword evidence="2" id="KW-0732">Signal</keyword>
<feature type="chain" id="PRO_5040823452" description="Transposase domain-containing protein" evidence="2">
    <location>
        <begin position="21"/>
        <end position="891"/>
    </location>
</feature>
<dbReference type="EMBL" id="JANVFU010000001">
    <property type="protein sequence ID" value="KAJ3750458.1"/>
    <property type="molecule type" value="Genomic_DNA"/>
</dbReference>
<evidence type="ECO:0000313" key="3">
    <source>
        <dbReference type="EMBL" id="KAJ3750458.1"/>
    </source>
</evidence>
<dbReference type="PANTHER" id="PTHR46579">
    <property type="entry name" value="F5/8 TYPE C DOMAIN-CONTAINING PROTEIN-RELATED"/>
    <property type="match status" value="1"/>
</dbReference>
<accession>A0A9W8U334</accession>
<evidence type="ECO:0000256" key="1">
    <source>
        <dbReference type="SAM" id="MobiDB-lite"/>
    </source>
</evidence>
<keyword evidence="4" id="KW-1185">Reference proteome</keyword>
<feature type="region of interest" description="Disordered" evidence="1">
    <location>
        <begin position="415"/>
        <end position="457"/>
    </location>
</feature>